<gene>
    <name evidence="1" type="ORF">SAMN02745168_2574</name>
</gene>
<dbReference type="STRING" id="1122930.SAMN02745168_2574"/>
<keyword evidence="2" id="KW-1185">Reference proteome</keyword>
<evidence type="ECO:0000313" key="2">
    <source>
        <dbReference type="Proteomes" id="UP000192790"/>
    </source>
</evidence>
<sequence length="394" mass="40463">MALTPLSASVNIHQTLPDEPNDVGGMTAAQLKAAWDTPANTLKEYLNGTLIPELDAAHLPYLYGSAGTVQNAMDGLVAGVVPDGSITAAMLKSGIVAYSNLGSDVIEIFNTLILNNLRLKLQVSLSHADIDAYSDLLADSSLMDIPANPSTYVSAGSLAAGMGGGTASGSVDVKSNSVGIAGQTFIPGVSTTITSATIALRAVGVDSPGRATHAYIYNTSNGLPTTVLYTSPTTAYATNTTGNLTFSFSNASVISGTTYALVISTASGPSEYPNQLSTTGGSYSGGNRVYADSSDTTWTSVPGSDLYFVLKTMDGEAFWSGVETSEALSCAAVTADTTPGTGTVAWYLSDDGTDWTAVTAEDTMQTVSFDTAFLHLKCVLTGNATVEAVAYGGY</sequence>
<dbReference type="AlphaFoldDB" id="A0A1W2C6G2"/>
<dbReference type="EMBL" id="FWXW01000007">
    <property type="protein sequence ID" value="SMC80462.1"/>
    <property type="molecule type" value="Genomic_DNA"/>
</dbReference>
<dbReference type="Proteomes" id="UP000192790">
    <property type="component" value="Unassembled WGS sequence"/>
</dbReference>
<name>A0A1W2C6G2_9FIRM</name>
<protein>
    <submittedName>
        <fullName evidence="1">Uncharacterized protein</fullName>
    </submittedName>
</protein>
<accession>A0A1W2C6G2</accession>
<organism evidence="1 2">
    <name type="scientific">Papillibacter cinnamivorans DSM 12816</name>
    <dbReference type="NCBI Taxonomy" id="1122930"/>
    <lineage>
        <taxon>Bacteria</taxon>
        <taxon>Bacillati</taxon>
        <taxon>Bacillota</taxon>
        <taxon>Clostridia</taxon>
        <taxon>Eubacteriales</taxon>
        <taxon>Oscillospiraceae</taxon>
        <taxon>Papillibacter</taxon>
    </lineage>
</organism>
<reference evidence="1 2" key="1">
    <citation type="submission" date="2017-04" db="EMBL/GenBank/DDBJ databases">
        <authorList>
            <person name="Afonso C.L."/>
            <person name="Miller P.J."/>
            <person name="Scott M.A."/>
            <person name="Spackman E."/>
            <person name="Goraichik I."/>
            <person name="Dimitrov K.M."/>
            <person name="Suarez D.L."/>
            <person name="Swayne D.E."/>
        </authorList>
    </citation>
    <scope>NUCLEOTIDE SEQUENCE [LARGE SCALE GENOMIC DNA]</scope>
    <source>
        <strain evidence="1 2">DSM 12816</strain>
    </source>
</reference>
<proteinExistence type="predicted"/>
<evidence type="ECO:0000313" key="1">
    <source>
        <dbReference type="EMBL" id="SMC80462.1"/>
    </source>
</evidence>
<dbReference type="RefSeq" id="WP_084235247.1">
    <property type="nucleotide sequence ID" value="NZ_FWXW01000007.1"/>
</dbReference>
<dbReference type="OrthoDB" id="1864268at2"/>